<sequence>MSDNSIHDQPESARPTDAPGLSYSDPAFAERYGVKRGMSRTRKITLALVGLAVLCGVVGYIAWNEANPQIQAEVISYNVNGTSINVTFQVNKSADQRVECTIEAEDVKGSVIGSANVVVPSGRAQEDMVYTVNTTGTPNTAVVSSCTAVS</sequence>
<dbReference type="EMBL" id="JAGSOH010000033">
    <property type="protein sequence ID" value="MBR7827375.1"/>
    <property type="molecule type" value="Genomic_DNA"/>
</dbReference>
<protein>
    <submittedName>
        <fullName evidence="3">DUF4307 domain-containing protein</fullName>
    </submittedName>
</protein>
<keyword evidence="2" id="KW-0812">Transmembrane</keyword>
<keyword evidence="2" id="KW-0472">Membrane</keyword>
<dbReference type="AlphaFoldDB" id="A0A941E6R2"/>
<evidence type="ECO:0000313" key="4">
    <source>
        <dbReference type="Proteomes" id="UP000676325"/>
    </source>
</evidence>
<dbReference type="Proteomes" id="UP000676325">
    <property type="component" value="Unassembled WGS sequence"/>
</dbReference>
<organism evidence="3 4">
    <name type="scientific">Actinospica acidithermotolerans</name>
    <dbReference type="NCBI Taxonomy" id="2828514"/>
    <lineage>
        <taxon>Bacteria</taxon>
        <taxon>Bacillati</taxon>
        <taxon>Actinomycetota</taxon>
        <taxon>Actinomycetes</taxon>
        <taxon>Catenulisporales</taxon>
        <taxon>Actinospicaceae</taxon>
        <taxon>Actinospica</taxon>
    </lineage>
</organism>
<keyword evidence="4" id="KW-1185">Reference proteome</keyword>
<evidence type="ECO:0000313" key="3">
    <source>
        <dbReference type="EMBL" id="MBR7827375.1"/>
    </source>
</evidence>
<evidence type="ECO:0000256" key="2">
    <source>
        <dbReference type="SAM" id="Phobius"/>
    </source>
</evidence>
<feature type="compositionally biased region" description="Basic and acidic residues" evidence="1">
    <location>
        <begin position="1"/>
        <end position="11"/>
    </location>
</feature>
<name>A0A941E6R2_9ACTN</name>
<proteinExistence type="predicted"/>
<feature type="region of interest" description="Disordered" evidence="1">
    <location>
        <begin position="1"/>
        <end position="24"/>
    </location>
</feature>
<dbReference type="RefSeq" id="WP_212518520.1">
    <property type="nucleotide sequence ID" value="NZ_JAGSOH010000033.1"/>
</dbReference>
<accession>A0A941E6R2</accession>
<feature type="transmembrane region" description="Helical" evidence="2">
    <location>
        <begin position="44"/>
        <end position="63"/>
    </location>
</feature>
<reference evidence="3" key="1">
    <citation type="submission" date="2021-04" db="EMBL/GenBank/DDBJ databases">
        <title>Genome based classification of Actinospica acidithermotolerans sp. nov., an actinobacterium isolated from an Indonesian hot spring.</title>
        <authorList>
            <person name="Kusuma A.B."/>
            <person name="Putra K.E."/>
            <person name="Nafisah S."/>
            <person name="Loh J."/>
            <person name="Nouioui I."/>
            <person name="Goodfellow M."/>
        </authorList>
    </citation>
    <scope>NUCLEOTIDE SEQUENCE</scope>
    <source>
        <strain evidence="3">MGRD01-02</strain>
    </source>
</reference>
<gene>
    <name evidence="3" type="ORF">KDK95_13740</name>
</gene>
<comment type="caution">
    <text evidence="3">The sequence shown here is derived from an EMBL/GenBank/DDBJ whole genome shotgun (WGS) entry which is preliminary data.</text>
</comment>
<evidence type="ECO:0000256" key="1">
    <source>
        <dbReference type="SAM" id="MobiDB-lite"/>
    </source>
</evidence>
<dbReference type="Pfam" id="PF14155">
    <property type="entry name" value="DUF4307"/>
    <property type="match status" value="1"/>
</dbReference>
<keyword evidence="2" id="KW-1133">Transmembrane helix</keyword>
<dbReference type="InterPro" id="IPR025443">
    <property type="entry name" value="DUF4307"/>
</dbReference>